<evidence type="ECO:0000313" key="2">
    <source>
        <dbReference type="Proteomes" id="UP000785653"/>
    </source>
</evidence>
<dbReference type="AlphaFoldDB" id="A0A930Q759"/>
<comment type="caution">
    <text evidence="1">The sequence shown here is derived from an EMBL/GenBank/DDBJ whole genome shotgun (WGS) entry which is preliminary data.</text>
</comment>
<gene>
    <name evidence="1" type="ORF">HXO65_00340</name>
</gene>
<organism evidence="1 2">
    <name type="scientific">Rothia mucilaginosa</name>
    <dbReference type="NCBI Taxonomy" id="43675"/>
    <lineage>
        <taxon>Bacteria</taxon>
        <taxon>Bacillati</taxon>
        <taxon>Actinomycetota</taxon>
        <taxon>Actinomycetes</taxon>
        <taxon>Micrococcales</taxon>
        <taxon>Micrococcaceae</taxon>
        <taxon>Rothia</taxon>
    </lineage>
</organism>
<proteinExistence type="predicted"/>
<dbReference type="EMBL" id="JABZXS010000001">
    <property type="protein sequence ID" value="MBF1672654.1"/>
    <property type="molecule type" value="Genomic_DNA"/>
</dbReference>
<protein>
    <submittedName>
        <fullName evidence="1">Terminase</fullName>
    </submittedName>
</protein>
<reference evidence="1" key="1">
    <citation type="submission" date="2020-04" db="EMBL/GenBank/DDBJ databases">
        <title>Deep metagenomics examines the oral microbiome during advanced dental caries in children, revealing novel taxa and co-occurrences with host molecules.</title>
        <authorList>
            <person name="Baker J.L."/>
            <person name="Morton J.T."/>
            <person name="Dinis M."/>
            <person name="Alvarez R."/>
            <person name="Tran N.C."/>
            <person name="Knight R."/>
            <person name="Edlund A."/>
        </authorList>
    </citation>
    <scope>NUCLEOTIDE SEQUENCE</scope>
    <source>
        <strain evidence="1">JCVI_47_bin.3</strain>
    </source>
</reference>
<dbReference type="Proteomes" id="UP000785653">
    <property type="component" value="Unassembled WGS sequence"/>
</dbReference>
<accession>A0A930Q759</accession>
<evidence type="ECO:0000313" key="1">
    <source>
        <dbReference type="EMBL" id="MBF1672654.1"/>
    </source>
</evidence>
<sequence length="585" mass="64391">MDIFGNAPVAAGFKPEYPGEFPTLGFEAIHWMTQFLARPTVTRYEPFSPTREQAEFLLRWYRLDPITGQRKYRRGVIQRPKGWGKSPFLSAIAAFEALGNCRFAGWDANGRPVGAPWNAERKVEISLLAVSEDQTRNAFEPMKEMMGTDHLAAYYPGLEVMETRILLPFNGMIKPRTASAASFEGTPQVFTIADQTETWLPNNGGVELGAVAKRNMSKTDGTLLEAPNAFVPGAGSFAELTWEAYQKAIAGDSFRDSILYDTRDWGEPDLDDPNSVIAGLEHAYGDSLKSAHGCRIHTPPCGVDGSPYPGGWVNINGVLDDVFDPATTLSDAARYFGNKPHAAADAFLDMSQLAAATFYDLKAAGIQPPSARDKIVLGFDGSWGRSKGITDATAIVAMRVSDGLSWAVRVWEQPDTAEGRDWEPPRQEIDAVMRQTIQSFDVVDGLFDPSGWETAAAEWENLISTRRVERQQLSTLTKAPPRYGSMMWRGNQLSAVAAATQALRIAIIEKEVMITGSSDLSRHILNAVYRETRAGKILYKESPSSARKIDAAYALMLAHQSRLRVLAKGTGADQTRGVMQPMRIR</sequence>
<name>A0A930Q759_9MICC</name>